<gene>
    <name evidence="2" type="ORF">FN846DRAFT_895412</name>
</gene>
<dbReference type="Proteomes" id="UP000326924">
    <property type="component" value="Unassembled WGS sequence"/>
</dbReference>
<reference evidence="2 3" key="1">
    <citation type="submission" date="2019-09" db="EMBL/GenBank/DDBJ databases">
        <title>Draft genome of the ectomycorrhizal ascomycete Sphaerosporella brunnea.</title>
        <authorList>
            <consortium name="DOE Joint Genome Institute"/>
            <person name="Benucci G.M."/>
            <person name="Marozzi G."/>
            <person name="Antonielli L."/>
            <person name="Sanchez S."/>
            <person name="Marco P."/>
            <person name="Wang X."/>
            <person name="Falini L.B."/>
            <person name="Barry K."/>
            <person name="Haridas S."/>
            <person name="Lipzen A."/>
            <person name="Labutti K."/>
            <person name="Grigoriev I.V."/>
            <person name="Murat C."/>
            <person name="Martin F."/>
            <person name="Albertini E."/>
            <person name="Donnini D."/>
            <person name="Bonito G."/>
        </authorList>
    </citation>
    <scope>NUCLEOTIDE SEQUENCE [LARGE SCALE GENOMIC DNA]</scope>
    <source>
        <strain evidence="2 3">Sb_GMNB300</strain>
    </source>
</reference>
<feature type="region of interest" description="Disordered" evidence="1">
    <location>
        <begin position="1"/>
        <end position="52"/>
    </location>
</feature>
<dbReference type="EMBL" id="VXIS01000369">
    <property type="protein sequence ID" value="KAA8894070.1"/>
    <property type="molecule type" value="Genomic_DNA"/>
</dbReference>
<evidence type="ECO:0000313" key="2">
    <source>
        <dbReference type="EMBL" id="KAA8894070.1"/>
    </source>
</evidence>
<name>A0A5J5EF77_9PEZI</name>
<proteinExistence type="predicted"/>
<evidence type="ECO:0000256" key="1">
    <source>
        <dbReference type="SAM" id="MobiDB-lite"/>
    </source>
</evidence>
<dbReference type="AlphaFoldDB" id="A0A5J5EF77"/>
<feature type="compositionally biased region" description="Basic and acidic residues" evidence="1">
    <location>
        <begin position="1"/>
        <end position="18"/>
    </location>
</feature>
<dbReference type="InParanoid" id="A0A5J5EF77"/>
<evidence type="ECO:0000313" key="3">
    <source>
        <dbReference type="Proteomes" id="UP000326924"/>
    </source>
</evidence>
<sequence>MSRDSSDAMNHDQRRIEVPDSQETPNLRLPPQTKTAAPAGAGKEGTPAAPTPLVAETCTRLCRKSHEPSPATVEGAKKSPRQYALDYQPRRDQRDLLQLNDSNRTVAQTVKSSTLKIRSIVNMLAADMQSQTRRLAADITQSTNSKLEKMVADLLATATAHNATLTERIQKLEDIVPRLAAGTAGINMPTQTPVPATPGPMNPRSR</sequence>
<comment type="caution">
    <text evidence="2">The sequence shown here is derived from an EMBL/GenBank/DDBJ whole genome shotgun (WGS) entry which is preliminary data.</text>
</comment>
<accession>A0A5J5EF77</accession>
<protein>
    <submittedName>
        <fullName evidence="2">Uncharacterized protein</fullName>
    </submittedName>
</protein>
<keyword evidence="3" id="KW-1185">Reference proteome</keyword>
<feature type="region of interest" description="Disordered" evidence="1">
    <location>
        <begin position="64"/>
        <end position="84"/>
    </location>
</feature>
<feature type="region of interest" description="Disordered" evidence="1">
    <location>
        <begin position="186"/>
        <end position="206"/>
    </location>
</feature>
<feature type="compositionally biased region" description="Pro residues" evidence="1">
    <location>
        <begin position="195"/>
        <end position="206"/>
    </location>
</feature>
<organism evidence="2 3">
    <name type="scientific">Sphaerosporella brunnea</name>
    <dbReference type="NCBI Taxonomy" id="1250544"/>
    <lineage>
        <taxon>Eukaryota</taxon>
        <taxon>Fungi</taxon>
        <taxon>Dikarya</taxon>
        <taxon>Ascomycota</taxon>
        <taxon>Pezizomycotina</taxon>
        <taxon>Pezizomycetes</taxon>
        <taxon>Pezizales</taxon>
        <taxon>Pyronemataceae</taxon>
        <taxon>Sphaerosporella</taxon>
    </lineage>
</organism>